<organism evidence="2 3">
    <name type="scientific">Lomentospora prolificans</name>
    <dbReference type="NCBI Taxonomy" id="41688"/>
    <lineage>
        <taxon>Eukaryota</taxon>
        <taxon>Fungi</taxon>
        <taxon>Dikarya</taxon>
        <taxon>Ascomycota</taxon>
        <taxon>Pezizomycotina</taxon>
        <taxon>Sordariomycetes</taxon>
        <taxon>Hypocreomycetidae</taxon>
        <taxon>Microascales</taxon>
        <taxon>Microascaceae</taxon>
        <taxon>Lomentospora</taxon>
    </lineage>
</organism>
<proteinExistence type="predicted"/>
<dbReference type="InterPro" id="IPR050464">
    <property type="entry name" value="Zeta_carotene_desat/Oxidored"/>
</dbReference>
<dbReference type="PANTHER" id="PTHR42923">
    <property type="entry name" value="PROTOPORPHYRINOGEN OXIDASE"/>
    <property type="match status" value="1"/>
</dbReference>
<dbReference type="Pfam" id="PF13450">
    <property type="entry name" value="NAD_binding_8"/>
    <property type="match status" value="1"/>
</dbReference>
<keyword evidence="1" id="KW-0732">Signal</keyword>
<comment type="caution">
    <text evidence="2">The sequence shown here is derived from an EMBL/GenBank/DDBJ whole genome shotgun (WGS) entry which is preliminary data.</text>
</comment>
<evidence type="ECO:0000256" key="1">
    <source>
        <dbReference type="SAM" id="SignalP"/>
    </source>
</evidence>
<gene>
    <name evidence="2" type="ORF">jhhlp_001759</name>
</gene>
<dbReference type="InterPro" id="IPR036188">
    <property type="entry name" value="FAD/NAD-bd_sf"/>
</dbReference>
<evidence type="ECO:0000313" key="2">
    <source>
        <dbReference type="EMBL" id="PKS11609.1"/>
    </source>
</evidence>
<dbReference type="Gene3D" id="1.10.405.20">
    <property type="match status" value="1"/>
</dbReference>
<dbReference type="GO" id="GO:0016491">
    <property type="term" value="F:oxidoreductase activity"/>
    <property type="evidence" value="ECO:0007669"/>
    <property type="project" value="TreeGrafter"/>
</dbReference>
<dbReference type="EMBL" id="NLAX01000006">
    <property type="protein sequence ID" value="PKS11609.1"/>
    <property type="molecule type" value="Genomic_DNA"/>
</dbReference>
<dbReference type="SUPFAM" id="SSF51905">
    <property type="entry name" value="FAD/NAD(P)-binding domain"/>
    <property type="match status" value="1"/>
</dbReference>
<evidence type="ECO:0000313" key="3">
    <source>
        <dbReference type="Proteomes" id="UP000233524"/>
    </source>
</evidence>
<dbReference type="InParanoid" id="A0A2N3NGM1"/>
<evidence type="ECO:0008006" key="4">
    <source>
        <dbReference type="Google" id="ProtNLM"/>
    </source>
</evidence>
<dbReference type="Proteomes" id="UP000233524">
    <property type="component" value="Unassembled WGS sequence"/>
</dbReference>
<sequence length="426" mass="46829">MITKHLLFGITVVASLALAATPVCIIGAGPAGLAAAQSLQNKGRDYVVFEKDPSVGGKSKAVYRDGYFHPLGAVLFEEDTYVETMKWIKQTGVPYNATGSTEDWYFDWKTGASGQTPPTPKDVQTALVLEYRRYAEFWNAHFKSLNVAGYKNGIPAEYQMPGAEWLVQNGYQVLGIIMNQAFVTYGYGDYREVPALSKTLKGQVHLDTHIVLLTRVGFPIVIHRKKGAWIPSIQVCSDLILAFPPSIQALQSAGLFLSAEEEALFSAVTVVKYYASAVVMGGLPPGLSFLPLTKDLFSPVIPEGQPIFFTELHPGSGVSNVWSWDDATSNPTDVRRLLRETLSKFNKDPTNATQKSIPVKDSDIIGFHDVVDYFPHVGVDEIANGWYARFNALNGKSDTYYASGLNTFETVEFAIRAGKDVVETYL</sequence>
<dbReference type="STRING" id="41688.A0A2N3NGM1"/>
<protein>
    <recommendedName>
        <fullName evidence="4">Amine oxidase domain-containing protein</fullName>
    </recommendedName>
</protein>
<dbReference type="OrthoDB" id="5046242at2759"/>
<dbReference type="Gene3D" id="3.50.50.60">
    <property type="entry name" value="FAD/NAD(P)-binding domain"/>
    <property type="match status" value="2"/>
</dbReference>
<accession>A0A2N3NGM1</accession>
<dbReference type="AlphaFoldDB" id="A0A2N3NGM1"/>
<dbReference type="PRINTS" id="PR00419">
    <property type="entry name" value="ADXRDTASE"/>
</dbReference>
<keyword evidence="3" id="KW-1185">Reference proteome</keyword>
<dbReference type="PANTHER" id="PTHR42923:SF34">
    <property type="entry name" value="AMINE OXIDASE DOMAIN-CONTAINING PROTEIN"/>
    <property type="match status" value="1"/>
</dbReference>
<feature type="signal peptide" evidence="1">
    <location>
        <begin position="1"/>
        <end position="19"/>
    </location>
</feature>
<feature type="chain" id="PRO_5014839897" description="Amine oxidase domain-containing protein" evidence="1">
    <location>
        <begin position="20"/>
        <end position="426"/>
    </location>
</feature>
<name>A0A2N3NGM1_9PEZI</name>
<reference evidence="2 3" key="1">
    <citation type="journal article" date="2017" name="G3 (Bethesda)">
        <title>First Draft Genome Sequence of the Pathogenic Fungus Lomentospora prolificans (Formerly Scedosporium prolificans).</title>
        <authorList>
            <person name="Luo R."/>
            <person name="Zimin A."/>
            <person name="Workman R."/>
            <person name="Fan Y."/>
            <person name="Pertea G."/>
            <person name="Grossman N."/>
            <person name="Wear M.P."/>
            <person name="Jia B."/>
            <person name="Miller H."/>
            <person name="Casadevall A."/>
            <person name="Timp W."/>
            <person name="Zhang S.X."/>
            <person name="Salzberg S.L."/>
        </authorList>
    </citation>
    <scope>NUCLEOTIDE SEQUENCE [LARGE SCALE GENOMIC DNA]</scope>
    <source>
        <strain evidence="2 3">JHH-5317</strain>
    </source>
</reference>
<dbReference type="VEuPathDB" id="FungiDB:jhhlp_001759"/>